<evidence type="ECO:0000313" key="1">
    <source>
        <dbReference type="EMBL" id="CRL03976.1"/>
    </source>
</evidence>
<evidence type="ECO:0000313" key="2">
    <source>
        <dbReference type="Proteomes" id="UP000183832"/>
    </source>
</evidence>
<reference evidence="1 2" key="1">
    <citation type="submission" date="2015-04" db="EMBL/GenBank/DDBJ databases">
        <authorList>
            <person name="Syromyatnikov M.Y."/>
            <person name="Popov V.N."/>
        </authorList>
    </citation>
    <scope>NUCLEOTIDE SEQUENCE [LARGE SCALE GENOMIC DNA]</scope>
</reference>
<sequence length="87" mass="9910">MSAHSSSTMLCKEKPNYALLFVFVFCRALESSDPCLSQYDIKRRIQNSKQHTIPEAAKSLMIIDENITFIDDIEDETQDSNMTSTES</sequence>
<dbReference type="EMBL" id="CVRI01000060">
    <property type="protein sequence ID" value="CRL03976.1"/>
    <property type="molecule type" value="Genomic_DNA"/>
</dbReference>
<proteinExistence type="predicted"/>
<organism evidence="1 2">
    <name type="scientific">Clunio marinus</name>
    <dbReference type="NCBI Taxonomy" id="568069"/>
    <lineage>
        <taxon>Eukaryota</taxon>
        <taxon>Metazoa</taxon>
        <taxon>Ecdysozoa</taxon>
        <taxon>Arthropoda</taxon>
        <taxon>Hexapoda</taxon>
        <taxon>Insecta</taxon>
        <taxon>Pterygota</taxon>
        <taxon>Neoptera</taxon>
        <taxon>Endopterygota</taxon>
        <taxon>Diptera</taxon>
        <taxon>Nematocera</taxon>
        <taxon>Chironomoidea</taxon>
        <taxon>Chironomidae</taxon>
        <taxon>Clunio</taxon>
    </lineage>
</organism>
<name>A0A1J1IV39_9DIPT</name>
<protein>
    <submittedName>
        <fullName evidence="1">CLUMA_CG017097, isoform A</fullName>
    </submittedName>
</protein>
<dbReference type="AlphaFoldDB" id="A0A1J1IV39"/>
<accession>A0A1J1IV39</accession>
<dbReference type="OrthoDB" id="8193306at2759"/>
<dbReference type="Proteomes" id="UP000183832">
    <property type="component" value="Unassembled WGS sequence"/>
</dbReference>
<gene>
    <name evidence="1" type="ORF">CLUMA_CG017097</name>
</gene>
<keyword evidence="2" id="KW-1185">Reference proteome</keyword>